<dbReference type="InterPro" id="IPR006015">
    <property type="entry name" value="Universal_stress_UspA"/>
</dbReference>
<evidence type="ECO:0000256" key="1">
    <source>
        <dbReference type="ARBA" id="ARBA00008791"/>
    </source>
</evidence>
<feature type="domain" description="UspA" evidence="4">
    <location>
        <begin position="158"/>
        <end position="295"/>
    </location>
</feature>
<evidence type="ECO:0000313" key="5">
    <source>
        <dbReference type="EMBL" id="KAA5825497.1"/>
    </source>
</evidence>
<evidence type="ECO:0000313" key="6">
    <source>
        <dbReference type="Proteomes" id="UP000323946"/>
    </source>
</evidence>
<keyword evidence="6" id="KW-1185">Reference proteome</keyword>
<dbReference type="Proteomes" id="UP000323946">
    <property type="component" value="Unassembled WGS sequence"/>
</dbReference>
<feature type="domain" description="UspA" evidence="4">
    <location>
        <begin position="8"/>
        <end position="147"/>
    </location>
</feature>
<reference evidence="5 6" key="1">
    <citation type="submission" date="2019-09" db="EMBL/GenBank/DDBJ databases">
        <title>Draft genome sequence of the thermophilic Saccharopolyspora hirsuta VKM Ac-666T.</title>
        <authorList>
            <person name="Lobastova T.G."/>
            <person name="Fokina V."/>
            <person name="Bragin E.Y."/>
            <person name="Shtratnikova V.Y."/>
            <person name="Starodumova I.P."/>
            <person name="Tarlachkov S.V."/>
            <person name="Donova M.V."/>
        </authorList>
    </citation>
    <scope>NUCLEOTIDE SEQUENCE [LARGE SCALE GENOMIC DNA]</scope>
    <source>
        <strain evidence="5 6">VKM Ac-666</strain>
    </source>
</reference>
<gene>
    <name evidence="5" type="ORF">F1721_33250</name>
</gene>
<accession>A0A5M7BB46</accession>
<organism evidence="5 6">
    <name type="scientific">Saccharopolyspora hirsuta</name>
    <dbReference type="NCBI Taxonomy" id="1837"/>
    <lineage>
        <taxon>Bacteria</taxon>
        <taxon>Bacillati</taxon>
        <taxon>Actinomycetota</taxon>
        <taxon>Actinomycetes</taxon>
        <taxon>Pseudonocardiales</taxon>
        <taxon>Pseudonocardiaceae</taxon>
        <taxon>Saccharopolyspora</taxon>
    </lineage>
</organism>
<sequence length="295" mass="31541">MGSPRVNPVVVGIDGSSSALDAARWAAAEAARRRTWLKIVFADVFALVYLPELPTIPLPETYSNAMARQARIWLDRAEQEARSAATDVEVRTTCRTGSAAPVLIDESRRAQLVVVGSRGLGGYTGLIVGSVAVALCAHGHCPVAVVRQPPTEVDPAAPVVVGVDGRGDQDPVLRTAFDAAAVRRAMLIAVHAWHEVGSQRAWKGFRAQDQADAVQAEEERFLAETMAGWADKYQDVAVRHVVVHDQPARALLDHANRAQLVVVGSRGRGGFAGLLLGSTSQQLVHHAPCPVLVVR</sequence>
<dbReference type="EMBL" id="VWPH01000021">
    <property type="protein sequence ID" value="KAA5825497.1"/>
    <property type="molecule type" value="Genomic_DNA"/>
</dbReference>
<dbReference type="PRINTS" id="PR01438">
    <property type="entry name" value="UNVRSLSTRESS"/>
</dbReference>
<comment type="similarity">
    <text evidence="1">Belongs to the universal stress protein A family.</text>
</comment>
<name>A0A5M7BB46_SACHI</name>
<proteinExistence type="inferred from homology"/>
<dbReference type="PANTHER" id="PTHR46268:SF27">
    <property type="entry name" value="UNIVERSAL STRESS PROTEIN RV2623"/>
    <property type="match status" value="1"/>
</dbReference>
<dbReference type="AlphaFoldDB" id="A0A5M7BB46"/>
<keyword evidence="3" id="KW-0067">ATP-binding</keyword>
<dbReference type="GO" id="GO:0005524">
    <property type="term" value="F:ATP binding"/>
    <property type="evidence" value="ECO:0007669"/>
    <property type="project" value="UniProtKB-KW"/>
</dbReference>
<dbReference type="RefSeq" id="WP_150070813.1">
    <property type="nucleotide sequence ID" value="NZ_VWPH01000021.1"/>
</dbReference>
<dbReference type="PANTHER" id="PTHR46268">
    <property type="entry name" value="STRESS RESPONSE PROTEIN NHAX"/>
    <property type="match status" value="1"/>
</dbReference>
<evidence type="ECO:0000259" key="4">
    <source>
        <dbReference type="Pfam" id="PF00582"/>
    </source>
</evidence>
<evidence type="ECO:0000256" key="3">
    <source>
        <dbReference type="ARBA" id="ARBA00022840"/>
    </source>
</evidence>
<dbReference type="SUPFAM" id="SSF52402">
    <property type="entry name" value="Adenine nucleotide alpha hydrolases-like"/>
    <property type="match status" value="2"/>
</dbReference>
<evidence type="ECO:0000256" key="2">
    <source>
        <dbReference type="ARBA" id="ARBA00022741"/>
    </source>
</evidence>
<dbReference type="Gene3D" id="3.40.50.620">
    <property type="entry name" value="HUPs"/>
    <property type="match status" value="2"/>
</dbReference>
<comment type="caution">
    <text evidence="5">The sequence shown here is derived from an EMBL/GenBank/DDBJ whole genome shotgun (WGS) entry which is preliminary data.</text>
</comment>
<dbReference type="Pfam" id="PF00582">
    <property type="entry name" value="Usp"/>
    <property type="match status" value="2"/>
</dbReference>
<keyword evidence="2" id="KW-0547">Nucleotide-binding</keyword>
<dbReference type="OrthoDB" id="3404132at2"/>
<dbReference type="SMR" id="A0A5M7BB46"/>
<dbReference type="InterPro" id="IPR014729">
    <property type="entry name" value="Rossmann-like_a/b/a_fold"/>
</dbReference>
<protein>
    <submittedName>
        <fullName evidence="5">Universal stress protein</fullName>
    </submittedName>
</protein>
<dbReference type="InterPro" id="IPR006016">
    <property type="entry name" value="UspA"/>
</dbReference>